<keyword evidence="2" id="KW-1185">Reference proteome</keyword>
<name>A0A4Y9AEX6_9BACI</name>
<accession>A0A4Y9AEX6</accession>
<dbReference type="AlphaFoldDB" id="A0A4Y9AEX6"/>
<dbReference type="OrthoDB" id="9784101at2"/>
<reference evidence="1 2" key="1">
    <citation type="submission" date="2019-03" db="EMBL/GenBank/DDBJ databases">
        <title>Genome sequence of Lentibacillus salicampi ATCC BAA-719.</title>
        <authorList>
            <person name="Maclea K.S."/>
            <person name="Simoes Junior M."/>
        </authorList>
    </citation>
    <scope>NUCLEOTIDE SEQUENCE [LARGE SCALE GENOMIC DNA]</scope>
    <source>
        <strain evidence="1 2">ATCC BAA-719</strain>
    </source>
</reference>
<organism evidence="1 2">
    <name type="scientific">Lentibacillus salicampi</name>
    <dbReference type="NCBI Taxonomy" id="175306"/>
    <lineage>
        <taxon>Bacteria</taxon>
        <taxon>Bacillati</taxon>
        <taxon>Bacillota</taxon>
        <taxon>Bacilli</taxon>
        <taxon>Bacillales</taxon>
        <taxon>Bacillaceae</taxon>
        <taxon>Lentibacillus</taxon>
    </lineage>
</organism>
<evidence type="ECO:0000313" key="1">
    <source>
        <dbReference type="EMBL" id="TFJ94376.1"/>
    </source>
</evidence>
<keyword evidence="1" id="KW-0808">Transferase</keyword>
<dbReference type="GO" id="GO:0008168">
    <property type="term" value="F:methyltransferase activity"/>
    <property type="evidence" value="ECO:0007669"/>
    <property type="project" value="UniProtKB-KW"/>
</dbReference>
<protein>
    <submittedName>
        <fullName evidence="1">SAM-dependent methyltransferase</fullName>
    </submittedName>
</protein>
<keyword evidence="1" id="KW-0489">Methyltransferase</keyword>
<sequence>MMDWEAVESESGPPLEIGIPSEKMADLLKDNGFHTELFYPVPGHYTIMARKEKN</sequence>
<proteinExistence type="predicted"/>
<comment type="caution">
    <text evidence="1">The sequence shown here is derived from an EMBL/GenBank/DDBJ whole genome shotgun (WGS) entry which is preliminary data.</text>
</comment>
<dbReference type="GO" id="GO:0032259">
    <property type="term" value="P:methylation"/>
    <property type="evidence" value="ECO:0007669"/>
    <property type="project" value="UniProtKB-KW"/>
</dbReference>
<dbReference type="EMBL" id="SRHY01000001">
    <property type="protein sequence ID" value="TFJ94376.1"/>
    <property type="molecule type" value="Genomic_DNA"/>
</dbReference>
<dbReference type="Proteomes" id="UP000298484">
    <property type="component" value="Unassembled WGS sequence"/>
</dbReference>
<evidence type="ECO:0000313" key="2">
    <source>
        <dbReference type="Proteomes" id="UP000298484"/>
    </source>
</evidence>
<gene>
    <name evidence="1" type="ORF">E4U82_00205</name>
</gene>